<evidence type="ECO:0000313" key="1">
    <source>
        <dbReference type="EMBL" id="KDQ08379.1"/>
    </source>
</evidence>
<evidence type="ECO:0000313" key="2">
    <source>
        <dbReference type="Proteomes" id="UP000027195"/>
    </source>
</evidence>
<dbReference type="AlphaFoldDB" id="A0A067LYR2"/>
<dbReference type="InParanoid" id="A0A067LYR2"/>
<dbReference type="Proteomes" id="UP000027195">
    <property type="component" value="Unassembled WGS sequence"/>
</dbReference>
<accession>A0A067LYR2</accession>
<gene>
    <name evidence="1" type="ORF">BOTBODRAFT_37958</name>
</gene>
<name>A0A067LYR2_BOTB1</name>
<protein>
    <recommendedName>
        <fullName evidence="3">Ricin B lectin domain-containing protein</fullName>
    </recommendedName>
</protein>
<sequence length="158" mass="17097">MISSGLYTIQTLGGRLTLAGGTRYEEGVVAVDAQGDKTSILPHEKASQWLVELWGSPDEVVIRNLQTEEFLCRHSVESTSAAMSSEPYIWRIESSGSGQFFILPKESRSMNEVALTANPVSPPVTPPLPRTILLGKKADAGVGSGVVKLQLWVFTPIN</sequence>
<proteinExistence type="predicted"/>
<dbReference type="EMBL" id="KL198091">
    <property type="protein sequence ID" value="KDQ08379.1"/>
    <property type="molecule type" value="Genomic_DNA"/>
</dbReference>
<organism evidence="1 2">
    <name type="scientific">Botryobasidium botryosum (strain FD-172 SS1)</name>
    <dbReference type="NCBI Taxonomy" id="930990"/>
    <lineage>
        <taxon>Eukaryota</taxon>
        <taxon>Fungi</taxon>
        <taxon>Dikarya</taxon>
        <taxon>Basidiomycota</taxon>
        <taxon>Agaricomycotina</taxon>
        <taxon>Agaricomycetes</taxon>
        <taxon>Cantharellales</taxon>
        <taxon>Botryobasidiaceae</taxon>
        <taxon>Botryobasidium</taxon>
    </lineage>
</organism>
<reference evidence="2" key="1">
    <citation type="journal article" date="2014" name="Proc. Natl. Acad. Sci. U.S.A.">
        <title>Extensive sampling of basidiomycete genomes demonstrates inadequacy of the white-rot/brown-rot paradigm for wood decay fungi.</title>
        <authorList>
            <person name="Riley R."/>
            <person name="Salamov A.A."/>
            <person name="Brown D.W."/>
            <person name="Nagy L.G."/>
            <person name="Floudas D."/>
            <person name="Held B.W."/>
            <person name="Levasseur A."/>
            <person name="Lombard V."/>
            <person name="Morin E."/>
            <person name="Otillar R."/>
            <person name="Lindquist E.A."/>
            <person name="Sun H."/>
            <person name="LaButti K.M."/>
            <person name="Schmutz J."/>
            <person name="Jabbour D."/>
            <person name="Luo H."/>
            <person name="Baker S.E."/>
            <person name="Pisabarro A.G."/>
            <person name="Walton J.D."/>
            <person name="Blanchette R.A."/>
            <person name="Henrissat B."/>
            <person name="Martin F."/>
            <person name="Cullen D."/>
            <person name="Hibbett D.S."/>
            <person name="Grigoriev I.V."/>
        </authorList>
    </citation>
    <scope>NUCLEOTIDE SEQUENCE [LARGE SCALE GENOMIC DNA]</scope>
    <source>
        <strain evidence="2">FD-172 SS1</strain>
    </source>
</reference>
<evidence type="ECO:0008006" key="3">
    <source>
        <dbReference type="Google" id="ProtNLM"/>
    </source>
</evidence>
<keyword evidence="2" id="KW-1185">Reference proteome</keyword>
<dbReference type="HOGENOM" id="CLU_1669111_0_0_1"/>